<gene>
    <name evidence="3" type="ORF">SZN_13190</name>
</gene>
<dbReference type="PANTHER" id="PTHR42912:SF93">
    <property type="entry name" value="N6-ADENOSINE-METHYLTRANSFERASE TMT1A"/>
    <property type="match status" value="1"/>
</dbReference>
<keyword evidence="4" id="KW-1185">Reference proteome</keyword>
<dbReference type="PATRIC" id="fig|700597.3.peg.2585"/>
<dbReference type="OrthoDB" id="3372196at2"/>
<dbReference type="GO" id="GO:0032259">
    <property type="term" value="P:methylation"/>
    <property type="evidence" value="ECO:0007669"/>
    <property type="project" value="UniProtKB-KW"/>
</dbReference>
<evidence type="ECO:0000259" key="2">
    <source>
        <dbReference type="Pfam" id="PF13649"/>
    </source>
</evidence>
<keyword evidence="3" id="KW-0489">Methyltransferase</keyword>
<proteinExistence type="predicted"/>
<comment type="caution">
    <text evidence="3">The sequence shown here is derived from an EMBL/GenBank/DDBJ whole genome shotgun (WGS) entry which is preliminary data.</text>
</comment>
<dbReference type="RefSeq" id="WP_007495059.1">
    <property type="nucleotide sequence ID" value="NZ_AGBF01000032.1"/>
</dbReference>
<protein>
    <submittedName>
        <fullName evidence="3">Methyltransferase type 11</fullName>
    </submittedName>
</protein>
<dbReference type="InterPro" id="IPR050508">
    <property type="entry name" value="Methyltransf_Superfamily"/>
</dbReference>
<dbReference type="GO" id="GO:0008168">
    <property type="term" value="F:methyltransferase activity"/>
    <property type="evidence" value="ECO:0007669"/>
    <property type="project" value="UniProtKB-KW"/>
</dbReference>
<reference evidence="3 4" key="1">
    <citation type="submission" date="2011-08" db="EMBL/GenBank/DDBJ databases">
        <authorList>
            <person name="Lin Y."/>
            <person name="Hao X."/>
            <person name="Johnstone L."/>
            <person name="Miller S.J."/>
            <person name="Wei G."/>
            <person name="Rensing C."/>
        </authorList>
    </citation>
    <scope>NUCLEOTIDE SEQUENCE [LARGE SCALE GENOMIC DNA]</scope>
    <source>
        <strain evidence="3 4">K42</strain>
    </source>
</reference>
<evidence type="ECO:0000313" key="4">
    <source>
        <dbReference type="Proteomes" id="UP000004217"/>
    </source>
</evidence>
<dbReference type="SUPFAM" id="SSF53335">
    <property type="entry name" value="S-adenosyl-L-methionine-dependent methyltransferases"/>
    <property type="match status" value="1"/>
</dbReference>
<dbReference type="EMBL" id="AGBF01000032">
    <property type="protein sequence ID" value="EGX59356.1"/>
    <property type="molecule type" value="Genomic_DNA"/>
</dbReference>
<dbReference type="InterPro" id="IPR041698">
    <property type="entry name" value="Methyltransf_25"/>
</dbReference>
<name>G2GAW5_9ACTN</name>
<dbReference type="AlphaFoldDB" id="G2GAW5"/>
<accession>G2GAW5</accession>
<evidence type="ECO:0000313" key="3">
    <source>
        <dbReference type="EMBL" id="EGX59356.1"/>
    </source>
</evidence>
<dbReference type="Proteomes" id="UP000004217">
    <property type="component" value="Unassembled WGS sequence"/>
</dbReference>
<evidence type="ECO:0000256" key="1">
    <source>
        <dbReference type="SAM" id="MobiDB-lite"/>
    </source>
</evidence>
<feature type="domain" description="Methyltransferase" evidence="2">
    <location>
        <begin position="73"/>
        <end position="168"/>
    </location>
</feature>
<dbReference type="InterPro" id="IPR029063">
    <property type="entry name" value="SAM-dependent_MTases_sf"/>
</dbReference>
<keyword evidence="3" id="KW-0808">Transferase</keyword>
<dbReference type="Pfam" id="PF13649">
    <property type="entry name" value="Methyltransf_25"/>
    <property type="match status" value="1"/>
</dbReference>
<organism evidence="3 4">
    <name type="scientific">Streptomyces zinciresistens K42</name>
    <dbReference type="NCBI Taxonomy" id="700597"/>
    <lineage>
        <taxon>Bacteria</taxon>
        <taxon>Bacillati</taxon>
        <taxon>Actinomycetota</taxon>
        <taxon>Actinomycetes</taxon>
        <taxon>Kitasatosporales</taxon>
        <taxon>Streptomycetaceae</taxon>
        <taxon>Streptomyces</taxon>
    </lineage>
</organism>
<sequence>MPDVVLGETDEAYARVFDAMYSARAASGIVRNLYAQAMGDLYPWDVDPAGSADWPLMGSMVGALRMHPNQQLVDLGCGSGGVGLWLARALGVAMTGIDISALALRLAADRAPAFQIPDTRAEFAVGLRTATGLPDQYAHGLVCVDALGKRVQRPAVLAEIRRVLKPGGRAVLTSSRSRTVRAPTWQEDAAQAGLVLEAGYERPHEPQMWSRLYGLWIRHEAELRRELGDEQTDSMLHEARAHAPMLGNRQALVVTLRRPLNDASPAARRDPACPVVLPSTEPDRGGRRSPLFLPMPDVR</sequence>
<feature type="region of interest" description="Disordered" evidence="1">
    <location>
        <begin position="263"/>
        <end position="299"/>
    </location>
</feature>
<dbReference type="CDD" id="cd02440">
    <property type="entry name" value="AdoMet_MTases"/>
    <property type="match status" value="1"/>
</dbReference>
<dbReference type="Gene3D" id="3.40.50.150">
    <property type="entry name" value="Vaccinia Virus protein VP39"/>
    <property type="match status" value="1"/>
</dbReference>
<dbReference type="PANTHER" id="PTHR42912">
    <property type="entry name" value="METHYLTRANSFERASE"/>
    <property type="match status" value="1"/>
</dbReference>